<feature type="region of interest" description="Disordered" evidence="7">
    <location>
        <begin position="300"/>
        <end position="344"/>
    </location>
</feature>
<feature type="compositionally biased region" description="Polar residues" evidence="7">
    <location>
        <begin position="430"/>
        <end position="440"/>
    </location>
</feature>
<protein>
    <submittedName>
        <fullName evidence="9">Serine/threonine-protein kinase plk4</fullName>
    </submittedName>
</protein>
<keyword evidence="10" id="KW-1185">Reference proteome</keyword>
<dbReference type="PROSITE" id="PS00107">
    <property type="entry name" value="PROTEIN_KINASE_ATP"/>
    <property type="match status" value="1"/>
</dbReference>
<dbReference type="FunFam" id="1.10.510.10:FF:000571">
    <property type="entry name" value="Maternal embryonic leucine zipper kinase"/>
    <property type="match status" value="1"/>
</dbReference>
<evidence type="ECO:0000256" key="6">
    <source>
        <dbReference type="PROSITE-ProRule" id="PRU10141"/>
    </source>
</evidence>
<evidence type="ECO:0000256" key="2">
    <source>
        <dbReference type="ARBA" id="ARBA00022679"/>
    </source>
</evidence>
<evidence type="ECO:0000313" key="9">
    <source>
        <dbReference type="EMBL" id="KAG7386093.1"/>
    </source>
</evidence>
<evidence type="ECO:0000256" key="3">
    <source>
        <dbReference type="ARBA" id="ARBA00022741"/>
    </source>
</evidence>
<evidence type="ECO:0000256" key="1">
    <source>
        <dbReference type="ARBA" id="ARBA00022527"/>
    </source>
</evidence>
<name>A0A8T1W1T8_9STRA</name>
<dbReference type="GO" id="GO:0005634">
    <property type="term" value="C:nucleus"/>
    <property type="evidence" value="ECO:0007669"/>
    <property type="project" value="TreeGrafter"/>
</dbReference>
<dbReference type="PROSITE" id="PS00108">
    <property type="entry name" value="PROTEIN_KINASE_ST"/>
    <property type="match status" value="1"/>
</dbReference>
<dbReference type="PANTHER" id="PTHR24345">
    <property type="entry name" value="SERINE/THREONINE-PROTEIN KINASE PLK"/>
    <property type="match status" value="1"/>
</dbReference>
<keyword evidence="3 6" id="KW-0547">Nucleotide-binding</keyword>
<accession>A0A8T1W1T8</accession>
<dbReference type="SMART" id="SM00220">
    <property type="entry name" value="S_TKc"/>
    <property type="match status" value="1"/>
</dbReference>
<dbReference type="GO" id="GO:0005524">
    <property type="term" value="F:ATP binding"/>
    <property type="evidence" value="ECO:0007669"/>
    <property type="project" value="UniProtKB-UniRule"/>
</dbReference>
<dbReference type="InterPro" id="IPR017441">
    <property type="entry name" value="Protein_kinase_ATP_BS"/>
</dbReference>
<proteinExistence type="predicted"/>
<gene>
    <name evidence="9" type="primary">PLK4</name>
    <name evidence="9" type="ORF">PHYPSEUDO_000685</name>
</gene>
<dbReference type="Proteomes" id="UP000694044">
    <property type="component" value="Unassembled WGS sequence"/>
</dbReference>
<dbReference type="FunFam" id="3.30.200.20:FF:000042">
    <property type="entry name" value="Aurora kinase A"/>
    <property type="match status" value="1"/>
</dbReference>
<dbReference type="PANTHER" id="PTHR24345:SF91">
    <property type="entry name" value="SERINE_THREONINE-PROTEIN KINASE PLK4"/>
    <property type="match status" value="1"/>
</dbReference>
<keyword evidence="1" id="KW-0723">Serine/threonine-protein kinase</keyword>
<keyword evidence="5 6" id="KW-0067">ATP-binding</keyword>
<comment type="caution">
    <text evidence="9">The sequence shown here is derived from an EMBL/GenBank/DDBJ whole genome shotgun (WGS) entry which is preliminary data.</text>
</comment>
<evidence type="ECO:0000256" key="7">
    <source>
        <dbReference type="SAM" id="MobiDB-lite"/>
    </source>
</evidence>
<evidence type="ECO:0000259" key="8">
    <source>
        <dbReference type="PROSITE" id="PS50011"/>
    </source>
</evidence>
<dbReference type="Pfam" id="PF00069">
    <property type="entry name" value="Pkinase"/>
    <property type="match status" value="1"/>
</dbReference>
<keyword evidence="2" id="KW-0808">Transferase</keyword>
<dbReference type="AlphaFoldDB" id="A0A8T1W1T8"/>
<feature type="compositionally biased region" description="Low complexity" evidence="7">
    <location>
        <begin position="417"/>
        <end position="429"/>
    </location>
</feature>
<feature type="domain" description="Protein kinase" evidence="8">
    <location>
        <begin position="48"/>
        <end position="304"/>
    </location>
</feature>
<evidence type="ECO:0000256" key="4">
    <source>
        <dbReference type="ARBA" id="ARBA00022777"/>
    </source>
</evidence>
<evidence type="ECO:0000256" key="5">
    <source>
        <dbReference type="ARBA" id="ARBA00022840"/>
    </source>
</evidence>
<keyword evidence="4 9" id="KW-0418">Kinase</keyword>
<reference evidence="9" key="1">
    <citation type="submission" date="2021-02" db="EMBL/GenBank/DDBJ databases">
        <authorList>
            <person name="Palmer J.M."/>
        </authorList>
    </citation>
    <scope>NUCLEOTIDE SEQUENCE</scope>
    <source>
        <strain evidence="9">SCRP734</strain>
    </source>
</reference>
<organism evidence="9 10">
    <name type="scientific">Phytophthora pseudosyringae</name>
    <dbReference type="NCBI Taxonomy" id="221518"/>
    <lineage>
        <taxon>Eukaryota</taxon>
        <taxon>Sar</taxon>
        <taxon>Stramenopiles</taxon>
        <taxon>Oomycota</taxon>
        <taxon>Peronosporomycetes</taxon>
        <taxon>Peronosporales</taxon>
        <taxon>Peronosporaceae</taxon>
        <taxon>Phytophthora</taxon>
    </lineage>
</organism>
<feature type="region of interest" description="Disordered" evidence="7">
    <location>
        <begin position="363"/>
        <end position="472"/>
    </location>
</feature>
<evidence type="ECO:0000313" key="10">
    <source>
        <dbReference type="Proteomes" id="UP000694044"/>
    </source>
</evidence>
<feature type="binding site" evidence="6">
    <location>
        <position position="77"/>
    </location>
    <ligand>
        <name>ATP</name>
        <dbReference type="ChEBI" id="CHEBI:30616"/>
    </ligand>
</feature>
<dbReference type="EMBL" id="JAGDFM010000108">
    <property type="protein sequence ID" value="KAG7386093.1"/>
    <property type="molecule type" value="Genomic_DNA"/>
</dbReference>
<dbReference type="GO" id="GO:0004674">
    <property type="term" value="F:protein serine/threonine kinase activity"/>
    <property type="evidence" value="ECO:0007669"/>
    <property type="project" value="UniProtKB-KW"/>
</dbReference>
<dbReference type="InterPro" id="IPR000719">
    <property type="entry name" value="Prot_kinase_dom"/>
</dbReference>
<dbReference type="PROSITE" id="PS50011">
    <property type="entry name" value="PROTEIN_KINASE_DOM"/>
    <property type="match status" value="1"/>
</dbReference>
<dbReference type="InterPro" id="IPR008271">
    <property type="entry name" value="Ser/Thr_kinase_AS"/>
</dbReference>
<dbReference type="OrthoDB" id="118076at2759"/>
<sequence>MEHTLDVSIASSRPPHSISVRRGPTLALYPTLPSLLSNGLLIFGSQEYTLLEFLGEGATAQVYLAQHEASEARVAIKVIDKLLVKRTQLESKVRQEMVLHAELRHPHVLHVESVFEDARNYYMVLEYCARRSLSAIVKTLPGRKMDEQTAKKVFRQVVTGVVYLHASGVIHRDLKLANLLLNDKGEVKISDFGLAARLGDDHVTMCGTPNFIAPEVLTAEDEPYDEAVDVWSLGCILYCLLLGKAPFEGRKVSETLENVANARQNPLKFPDGFSSSASDLIKRLLTPDPSSRPSAQQILLHPWLRGQSQRRGLPPPSRRRRSLPGGPQLVPPHPRAASRSPEQLCERQRAALIRSMKEEEFLLSSSSSSIPAMGIPRRRRTFGDSPASSKQRGQNGPPVNRMGFSRRQAIPSPFANSSSDSSSSIGDDSMNLNDNYSDLSELSLPATINGYNGRREGNEEMEEPDHTDENSLLEVSRSADPVVSVVMHLELQDVSCLGFFQGNEGNPTNATMQLQWSCKEPAEVGRPPTFELKISNGWEAVYNPASGVLTATTAEGDPLRYEIRGVSGVRTGSSSLSQTSTARFTQRAYLPPLVRFCQCLALRTMQLRQIALRGQADKLPFIHYDTLPESLLASFRYRSNLFAAPHQTANQNASGKAGSGHRISSEELAAAQKGVEIAGVGRGCIGATGDLRVVYLDGAQLTLAASGLQLRFRPSWANDCSGDESVKEDVFELLTTSSMSAFLPSAVKQKLESIPEFIRRLKAAN</sequence>